<proteinExistence type="predicted"/>
<sequence>MKLLVYVPQLSPRIKYIFSFIFNDILKTEIGFTQDQEEFTKSNLPKFSYAPQPIGEELFFKSTNLLLEHKLTEQQIKITTFGGIKVPFPVQKSTLPFDVFAASFYFLSRYEEYLAISDQKHKHYPAESSLQYQLDILKLPIIDGWALILKNILAKHFPSLSFGSKHFSFDPIYVDHPPPKTKDSNIVSNTITYLRTFIDKTRTKRKERLADISRVVADMQHYGFVQNPRFFIPQKNEHHVGSNIHIPKSYVKLIKHKVQNDYSMYYHNHPGFRAGTCSPFYWYDLQLDKNTQLLLHPVAATDIALLNNKTREDLLLQINELIDSVKLVNGNFYFLSSCNDIRPQ</sequence>
<keyword evidence="3" id="KW-1185">Reference proteome</keyword>
<dbReference type="RefSeq" id="WP_131609405.1">
    <property type="nucleotide sequence ID" value="NZ_SJSM01000006.1"/>
</dbReference>
<protein>
    <recommendedName>
        <fullName evidence="1">DUF7033 domain-containing protein</fullName>
    </recommendedName>
</protein>
<reference evidence="2 3" key="1">
    <citation type="submission" date="2019-02" db="EMBL/GenBank/DDBJ databases">
        <title>Pedobacter sp. RP-3-8 sp. nov., isolated from Arctic soil.</title>
        <authorList>
            <person name="Dahal R.H."/>
        </authorList>
    </citation>
    <scope>NUCLEOTIDE SEQUENCE [LARGE SCALE GENOMIC DNA]</scope>
    <source>
        <strain evidence="2 3">RP-3-8</strain>
    </source>
</reference>
<organism evidence="2 3">
    <name type="scientific">Pedobacter hiemivivus</name>
    <dbReference type="NCBI Taxonomy" id="2530454"/>
    <lineage>
        <taxon>Bacteria</taxon>
        <taxon>Pseudomonadati</taxon>
        <taxon>Bacteroidota</taxon>
        <taxon>Sphingobacteriia</taxon>
        <taxon>Sphingobacteriales</taxon>
        <taxon>Sphingobacteriaceae</taxon>
        <taxon>Pedobacter</taxon>
    </lineage>
</organism>
<comment type="caution">
    <text evidence="2">The sequence shown here is derived from an EMBL/GenBank/DDBJ whole genome shotgun (WGS) entry which is preliminary data.</text>
</comment>
<gene>
    <name evidence="2" type="ORF">EZ444_12835</name>
</gene>
<dbReference type="EMBL" id="SJSM01000006">
    <property type="protein sequence ID" value="TCC96313.1"/>
    <property type="molecule type" value="Genomic_DNA"/>
</dbReference>
<feature type="domain" description="DUF7033" evidence="1">
    <location>
        <begin position="95"/>
        <end position="176"/>
    </location>
</feature>
<dbReference type="AlphaFoldDB" id="A0A4R0NAN9"/>
<accession>A0A4R0NAN9</accession>
<dbReference type="OrthoDB" id="5573484at2"/>
<dbReference type="Pfam" id="PF23019">
    <property type="entry name" value="DUF7033"/>
    <property type="match status" value="1"/>
</dbReference>
<evidence type="ECO:0000313" key="2">
    <source>
        <dbReference type="EMBL" id="TCC96313.1"/>
    </source>
</evidence>
<name>A0A4R0NAN9_9SPHI</name>
<evidence type="ECO:0000313" key="3">
    <source>
        <dbReference type="Proteomes" id="UP000291117"/>
    </source>
</evidence>
<dbReference type="InterPro" id="IPR054297">
    <property type="entry name" value="DUF7033"/>
</dbReference>
<dbReference type="Proteomes" id="UP000291117">
    <property type="component" value="Unassembled WGS sequence"/>
</dbReference>
<evidence type="ECO:0000259" key="1">
    <source>
        <dbReference type="Pfam" id="PF23019"/>
    </source>
</evidence>